<organism evidence="2 3">
    <name type="scientific">Apiospora marii</name>
    <dbReference type="NCBI Taxonomy" id="335849"/>
    <lineage>
        <taxon>Eukaryota</taxon>
        <taxon>Fungi</taxon>
        <taxon>Dikarya</taxon>
        <taxon>Ascomycota</taxon>
        <taxon>Pezizomycotina</taxon>
        <taxon>Sordariomycetes</taxon>
        <taxon>Xylariomycetidae</taxon>
        <taxon>Amphisphaeriales</taxon>
        <taxon>Apiosporaceae</taxon>
        <taxon>Apiospora</taxon>
    </lineage>
</organism>
<keyword evidence="3" id="KW-1185">Reference proteome</keyword>
<dbReference type="EMBL" id="JAQQWI010000001">
    <property type="protein sequence ID" value="KAK8040606.1"/>
    <property type="molecule type" value="Genomic_DNA"/>
</dbReference>
<sequence>MLLLKGLLSLPKLWQLLPFDGDKIISIATRDIVKHDLTAHEGHSTMAKNARTPKCSGAKQKKECDAGKKGQ</sequence>
<evidence type="ECO:0000313" key="3">
    <source>
        <dbReference type="Proteomes" id="UP001396898"/>
    </source>
</evidence>
<comment type="caution">
    <text evidence="2">The sequence shown here is derived from an EMBL/GenBank/DDBJ whole genome shotgun (WGS) entry which is preliminary data.</text>
</comment>
<evidence type="ECO:0000313" key="2">
    <source>
        <dbReference type="EMBL" id="KAK8040606.1"/>
    </source>
</evidence>
<evidence type="ECO:0000256" key="1">
    <source>
        <dbReference type="SAM" id="MobiDB-lite"/>
    </source>
</evidence>
<gene>
    <name evidence="2" type="ORF">PG991_000394</name>
</gene>
<dbReference type="Proteomes" id="UP001396898">
    <property type="component" value="Unassembled WGS sequence"/>
</dbReference>
<reference evidence="2 3" key="1">
    <citation type="submission" date="2023-01" db="EMBL/GenBank/DDBJ databases">
        <title>Analysis of 21 Apiospora genomes using comparative genomics revels a genus with tremendous synthesis potential of carbohydrate active enzymes and secondary metabolites.</title>
        <authorList>
            <person name="Sorensen T."/>
        </authorList>
    </citation>
    <scope>NUCLEOTIDE SEQUENCE [LARGE SCALE GENOMIC DNA]</scope>
    <source>
        <strain evidence="2 3">CBS 20057</strain>
    </source>
</reference>
<name>A0ABR1T203_9PEZI</name>
<protein>
    <submittedName>
        <fullName evidence="2">Uncharacterized protein</fullName>
    </submittedName>
</protein>
<accession>A0ABR1T203</accession>
<feature type="region of interest" description="Disordered" evidence="1">
    <location>
        <begin position="42"/>
        <end position="71"/>
    </location>
</feature>
<feature type="compositionally biased region" description="Basic and acidic residues" evidence="1">
    <location>
        <begin position="60"/>
        <end position="71"/>
    </location>
</feature>
<proteinExistence type="predicted"/>